<sequence>MCRVQDRWRALGRLPSKLQLSNLSFVGWTGTSQRNTYVFFYRDASRSFPRSLPDTGLLVCGMCSGRHRVHLRRTGPNIPSQEFKVEPPVETTAAVKCVNVVSESRFPVVIQTATT</sequence>
<accession>A0A371CQ82</accession>
<keyword evidence="2" id="KW-1185">Reference proteome</keyword>
<dbReference type="AlphaFoldDB" id="A0A371CQ82"/>
<name>A0A371CQ82_9APHY</name>
<gene>
    <name evidence="1" type="ORF">OH76DRAFT_104491</name>
</gene>
<protein>
    <submittedName>
        <fullName evidence="1">Uncharacterized protein</fullName>
    </submittedName>
</protein>
<dbReference type="Proteomes" id="UP000256964">
    <property type="component" value="Unassembled WGS sequence"/>
</dbReference>
<evidence type="ECO:0000313" key="2">
    <source>
        <dbReference type="Proteomes" id="UP000256964"/>
    </source>
</evidence>
<reference evidence="1 2" key="1">
    <citation type="journal article" date="2018" name="Biotechnol. Biofuels">
        <title>Integrative visual omics of the white-rot fungus Polyporus brumalis exposes the biotechnological potential of its oxidative enzymes for delignifying raw plant biomass.</title>
        <authorList>
            <person name="Miyauchi S."/>
            <person name="Rancon A."/>
            <person name="Drula E."/>
            <person name="Hage H."/>
            <person name="Chaduli D."/>
            <person name="Favel A."/>
            <person name="Grisel S."/>
            <person name="Henrissat B."/>
            <person name="Herpoel-Gimbert I."/>
            <person name="Ruiz-Duenas F.J."/>
            <person name="Chevret D."/>
            <person name="Hainaut M."/>
            <person name="Lin J."/>
            <person name="Wang M."/>
            <person name="Pangilinan J."/>
            <person name="Lipzen A."/>
            <person name="Lesage-Meessen L."/>
            <person name="Navarro D."/>
            <person name="Riley R."/>
            <person name="Grigoriev I.V."/>
            <person name="Zhou S."/>
            <person name="Raouche S."/>
            <person name="Rosso M.N."/>
        </authorList>
    </citation>
    <scope>NUCLEOTIDE SEQUENCE [LARGE SCALE GENOMIC DNA]</scope>
    <source>
        <strain evidence="1 2">BRFM 1820</strain>
    </source>
</reference>
<proteinExistence type="predicted"/>
<dbReference type="EMBL" id="KZ857485">
    <property type="protein sequence ID" value="RDX42412.1"/>
    <property type="molecule type" value="Genomic_DNA"/>
</dbReference>
<evidence type="ECO:0000313" key="1">
    <source>
        <dbReference type="EMBL" id="RDX42412.1"/>
    </source>
</evidence>
<dbReference type="OrthoDB" id="187139at2759"/>
<organism evidence="1 2">
    <name type="scientific">Lentinus brumalis</name>
    <dbReference type="NCBI Taxonomy" id="2498619"/>
    <lineage>
        <taxon>Eukaryota</taxon>
        <taxon>Fungi</taxon>
        <taxon>Dikarya</taxon>
        <taxon>Basidiomycota</taxon>
        <taxon>Agaricomycotina</taxon>
        <taxon>Agaricomycetes</taxon>
        <taxon>Polyporales</taxon>
        <taxon>Polyporaceae</taxon>
        <taxon>Lentinus</taxon>
    </lineage>
</organism>